<protein>
    <recommendedName>
        <fullName evidence="4">Secreted protein</fullName>
    </recommendedName>
</protein>
<gene>
    <name evidence="2" type="ORF">Saso_16500</name>
</gene>
<name>A0ABQ3RW49_9ACTN</name>
<evidence type="ECO:0008006" key="4">
    <source>
        <dbReference type="Google" id="ProtNLM"/>
    </source>
</evidence>
<evidence type="ECO:0000313" key="2">
    <source>
        <dbReference type="EMBL" id="GHI60000.1"/>
    </source>
</evidence>
<dbReference type="EMBL" id="BNEB01000002">
    <property type="protein sequence ID" value="GHI60000.1"/>
    <property type="molecule type" value="Genomic_DNA"/>
</dbReference>
<evidence type="ECO:0000256" key="1">
    <source>
        <dbReference type="SAM" id="MobiDB-lite"/>
    </source>
</evidence>
<reference evidence="3" key="1">
    <citation type="submission" date="2023-07" db="EMBL/GenBank/DDBJ databases">
        <title>Whole genome shotgun sequence of Streptomyces cacaoi subsp. asoensis NBRC 13813.</title>
        <authorList>
            <person name="Komaki H."/>
            <person name="Tamura T."/>
        </authorList>
    </citation>
    <scope>NUCLEOTIDE SEQUENCE [LARGE SCALE GENOMIC DNA]</scope>
    <source>
        <strain evidence="3">NBRC 13813</strain>
    </source>
</reference>
<comment type="caution">
    <text evidence="2">The sequence shown here is derived from an EMBL/GenBank/DDBJ whole genome shotgun (WGS) entry which is preliminary data.</text>
</comment>
<feature type="compositionally biased region" description="Gly residues" evidence="1">
    <location>
        <begin position="33"/>
        <end position="47"/>
    </location>
</feature>
<feature type="compositionally biased region" description="Basic residues" evidence="1">
    <location>
        <begin position="94"/>
        <end position="108"/>
    </location>
</feature>
<feature type="region of interest" description="Disordered" evidence="1">
    <location>
        <begin position="31"/>
        <end position="114"/>
    </location>
</feature>
<proteinExistence type="predicted"/>
<evidence type="ECO:0000313" key="3">
    <source>
        <dbReference type="Proteomes" id="UP000649259"/>
    </source>
</evidence>
<sequence length="114" mass="12017">MYLIILVILRLHEGTYPHEHRAAAYTGAKCGPAGAGATAGPGRGGGAHPAPVTARTGTAESAGALPPPHPPSPTWKKASGHDFTGKFGGTSTRPRTRTHRRPGRRRPHGWHDHD</sequence>
<accession>A0ABQ3RW49</accession>
<organism evidence="2 3">
    <name type="scientific">Streptomyces asoensis</name>
    <dbReference type="NCBI Taxonomy" id="249586"/>
    <lineage>
        <taxon>Bacteria</taxon>
        <taxon>Bacillati</taxon>
        <taxon>Actinomycetota</taxon>
        <taxon>Actinomycetes</taxon>
        <taxon>Kitasatosporales</taxon>
        <taxon>Streptomycetaceae</taxon>
        <taxon>Streptomyces</taxon>
    </lineage>
</organism>
<dbReference type="Proteomes" id="UP000649259">
    <property type="component" value="Unassembled WGS sequence"/>
</dbReference>
<keyword evidence="3" id="KW-1185">Reference proteome</keyword>